<evidence type="ECO:0000313" key="3">
    <source>
        <dbReference type="EMBL" id="TFD93196.1"/>
    </source>
</evidence>
<dbReference type="PROSITE" id="PS50002">
    <property type="entry name" value="SH3"/>
    <property type="match status" value="1"/>
</dbReference>
<sequence>MTKYIVLERWDESYENPIALKKSDRVTIDLSVKDSDPEWINWVWCIAENGMHGWVPTQILKIQDPLSDKTQIATASEDYSAYELSVSEGDIVIGSKILNGWLWCRKENSDKEGWVPLRNVKTFAMLP</sequence>
<dbReference type="EMBL" id="SOML01000013">
    <property type="protein sequence ID" value="TFD93196.1"/>
    <property type="molecule type" value="Genomic_DNA"/>
</dbReference>
<dbReference type="OrthoDB" id="1030757at2"/>
<organism evidence="3 4">
    <name type="scientific">Dysgonomonas capnocytophagoides</name>
    <dbReference type="NCBI Taxonomy" id="45254"/>
    <lineage>
        <taxon>Bacteria</taxon>
        <taxon>Pseudomonadati</taxon>
        <taxon>Bacteroidota</taxon>
        <taxon>Bacteroidia</taxon>
        <taxon>Bacteroidales</taxon>
        <taxon>Dysgonomonadaceae</taxon>
        <taxon>Dysgonomonas</taxon>
    </lineage>
</organism>
<evidence type="ECO:0000313" key="4">
    <source>
        <dbReference type="Proteomes" id="UP000297861"/>
    </source>
</evidence>
<protein>
    <recommendedName>
        <fullName evidence="2">SH3 domain-containing protein</fullName>
    </recommendedName>
</protein>
<comment type="caution">
    <text evidence="3">The sequence shown here is derived from an EMBL/GenBank/DDBJ whole genome shotgun (WGS) entry which is preliminary data.</text>
</comment>
<dbReference type="AlphaFoldDB" id="A0A4Y8KUX4"/>
<name>A0A4Y8KUX4_9BACT</name>
<gene>
    <name evidence="3" type="ORF">E2605_17085</name>
</gene>
<feature type="domain" description="SH3" evidence="2">
    <location>
        <begin position="68"/>
        <end position="125"/>
    </location>
</feature>
<accession>A0A4Y8KUX4</accession>
<reference evidence="3 4" key="1">
    <citation type="submission" date="2019-03" db="EMBL/GenBank/DDBJ databases">
        <title>San Antonio Military Medical Center submission to MRSN (WRAIR), pending publication.</title>
        <authorList>
            <person name="Blyth D.M."/>
            <person name="Mccarthy S.L."/>
            <person name="Schall S.E."/>
            <person name="Stam J.A."/>
            <person name="Ong A.C."/>
            <person name="Mcgann P.T."/>
        </authorList>
    </citation>
    <scope>NUCLEOTIDE SEQUENCE [LARGE SCALE GENOMIC DNA]</scope>
    <source>
        <strain evidence="3 4">MRSN571793</strain>
    </source>
</reference>
<dbReference type="PIRSF" id="PIRSF034961">
    <property type="entry name" value="UCP034961_SH3_2"/>
    <property type="match status" value="1"/>
</dbReference>
<dbReference type="STRING" id="1121485.GCA_000426485_02740"/>
<dbReference type="Gene3D" id="2.30.30.40">
    <property type="entry name" value="SH3 Domains"/>
    <property type="match status" value="1"/>
</dbReference>
<evidence type="ECO:0000256" key="1">
    <source>
        <dbReference type="ARBA" id="ARBA00022443"/>
    </source>
</evidence>
<evidence type="ECO:0000259" key="2">
    <source>
        <dbReference type="PROSITE" id="PS50002"/>
    </source>
</evidence>
<dbReference type="InterPro" id="IPR001452">
    <property type="entry name" value="SH3_domain"/>
</dbReference>
<keyword evidence="4" id="KW-1185">Reference proteome</keyword>
<dbReference type="SUPFAM" id="SSF50044">
    <property type="entry name" value="SH3-domain"/>
    <property type="match status" value="2"/>
</dbReference>
<dbReference type="Pfam" id="PF07653">
    <property type="entry name" value="SH3_2"/>
    <property type="match status" value="2"/>
</dbReference>
<dbReference type="InterPro" id="IPR036028">
    <property type="entry name" value="SH3-like_dom_sf"/>
</dbReference>
<proteinExistence type="predicted"/>
<dbReference type="Proteomes" id="UP000297861">
    <property type="component" value="Unassembled WGS sequence"/>
</dbReference>
<dbReference type="InterPro" id="IPR014593">
    <property type="entry name" value="UCP034961_SH3_2"/>
</dbReference>
<keyword evidence="1" id="KW-0728">SH3 domain</keyword>
<dbReference type="RefSeq" id="WP_026626605.1">
    <property type="nucleotide sequence ID" value="NZ_JAWZLG010000062.1"/>
</dbReference>